<protein>
    <submittedName>
        <fullName evidence="1">Uncharacterized protein</fullName>
    </submittedName>
</protein>
<reference evidence="1" key="1">
    <citation type="submission" date="2024-03" db="EMBL/GenBank/DDBJ databases">
        <title>Diverse circular DNA viruses in blood, oral, and fecal samples of captive lemurs.</title>
        <authorList>
            <person name="Paietta E.N."/>
            <person name="Kraberger S."/>
            <person name="Lund M.C."/>
            <person name="Custer J.M."/>
            <person name="Vargas K.M."/>
            <person name="Ehmke E.E."/>
            <person name="Yoder A.D."/>
            <person name="Varsani A."/>
        </authorList>
    </citation>
    <scope>NUCLEOTIDE SEQUENCE</scope>
    <source>
        <strain evidence="1">Duke_28FS_1</strain>
    </source>
</reference>
<proteinExistence type="predicted"/>
<accession>A0AAU8B9A3</accession>
<name>A0AAU8B9A3_9CAUD</name>
<sequence>MHKVKAYTENGTNFMQTHIEIDGKRMQCSGIEYTQHAGEVPQCVLEMPCLPDLDVLANLQFQFTPQTIQEAAKVLRRSLITDSILYDAFRGSIESALREVPAGVEVSVRDLAKSIADRIIGGIK</sequence>
<organism evidence="1">
    <name type="scientific">Dulem virus 39</name>
    <dbReference type="NCBI Taxonomy" id="3145757"/>
    <lineage>
        <taxon>Viruses</taxon>
        <taxon>Duplodnaviria</taxon>
        <taxon>Heunggongvirae</taxon>
        <taxon>Uroviricota</taxon>
        <taxon>Caudoviricetes</taxon>
    </lineage>
</organism>
<dbReference type="EMBL" id="PP511791">
    <property type="protein sequence ID" value="XCD07512.1"/>
    <property type="molecule type" value="Genomic_DNA"/>
</dbReference>
<evidence type="ECO:0000313" key="1">
    <source>
        <dbReference type="EMBL" id="XCD07512.1"/>
    </source>
</evidence>